<name>A0A6L2PNJ2_COPFO</name>
<gene>
    <name evidence="12" type="ORF">Cfor_08543</name>
</gene>
<dbReference type="Pfam" id="PF00060">
    <property type="entry name" value="Lig_chan"/>
    <property type="match status" value="1"/>
</dbReference>
<accession>A0A6L2PNJ2</accession>
<evidence type="ECO:0000256" key="9">
    <source>
        <dbReference type="SAM" id="MobiDB-lite"/>
    </source>
</evidence>
<evidence type="ECO:0000256" key="4">
    <source>
        <dbReference type="ARBA" id="ARBA00022692"/>
    </source>
</evidence>
<evidence type="ECO:0000313" key="13">
    <source>
        <dbReference type="Proteomes" id="UP000502823"/>
    </source>
</evidence>
<feature type="compositionally biased region" description="Polar residues" evidence="9">
    <location>
        <begin position="130"/>
        <end position="168"/>
    </location>
</feature>
<keyword evidence="6 10" id="KW-0472">Membrane</keyword>
<organism evidence="12 13">
    <name type="scientific">Coptotermes formosanus</name>
    <name type="common">Formosan subterranean termite</name>
    <dbReference type="NCBI Taxonomy" id="36987"/>
    <lineage>
        <taxon>Eukaryota</taxon>
        <taxon>Metazoa</taxon>
        <taxon>Ecdysozoa</taxon>
        <taxon>Arthropoda</taxon>
        <taxon>Hexapoda</taxon>
        <taxon>Insecta</taxon>
        <taxon>Pterygota</taxon>
        <taxon>Neoptera</taxon>
        <taxon>Polyneoptera</taxon>
        <taxon>Dictyoptera</taxon>
        <taxon>Blattodea</taxon>
        <taxon>Blattoidea</taxon>
        <taxon>Termitoidae</taxon>
        <taxon>Rhinotermitidae</taxon>
        <taxon>Coptotermes</taxon>
    </lineage>
</organism>
<evidence type="ECO:0000256" key="6">
    <source>
        <dbReference type="ARBA" id="ARBA00023136"/>
    </source>
</evidence>
<dbReference type="EMBL" id="BLKM01011093">
    <property type="protein sequence ID" value="GFG32035.1"/>
    <property type="molecule type" value="Genomic_DNA"/>
</dbReference>
<protein>
    <recommendedName>
        <fullName evidence="11">Ionotropic glutamate receptor C-terminal domain-containing protein</fullName>
    </recommendedName>
</protein>
<comment type="caution">
    <text evidence="12">The sequence shown here is derived from an EMBL/GenBank/DDBJ whole genome shotgun (WGS) entry which is preliminary data.</text>
</comment>
<evidence type="ECO:0000256" key="2">
    <source>
        <dbReference type="ARBA" id="ARBA00008685"/>
    </source>
</evidence>
<feature type="region of interest" description="Disordered" evidence="9">
    <location>
        <begin position="119"/>
        <end position="187"/>
    </location>
</feature>
<evidence type="ECO:0000256" key="7">
    <source>
        <dbReference type="ARBA" id="ARBA00023170"/>
    </source>
</evidence>
<dbReference type="OrthoDB" id="8186464at2759"/>
<keyword evidence="7" id="KW-0675">Receptor</keyword>
<dbReference type="GO" id="GO:0005886">
    <property type="term" value="C:plasma membrane"/>
    <property type="evidence" value="ECO:0007669"/>
    <property type="project" value="UniProtKB-SubCell"/>
</dbReference>
<dbReference type="AlphaFoldDB" id="A0A6L2PNJ2"/>
<feature type="transmembrane region" description="Helical" evidence="10">
    <location>
        <begin position="653"/>
        <end position="672"/>
    </location>
</feature>
<feature type="compositionally biased region" description="Basic and acidic residues" evidence="9">
    <location>
        <begin position="169"/>
        <end position="187"/>
    </location>
</feature>
<keyword evidence="13" id="KW-1185">Reference proteome</keyword>
<feature type="transmembrane region" description="Helical" evidence="10">
    <location>
        <begin position="438"/>
        <end position="456"/>
    </location>
</feature>
<evidence type="ECO:0000313" key="12">
    <source>
        <dbReference type="EMBL" id="GFG32035.1"/>
    </source>
</evidence>
<dbReference type="Gene3D" id="1.10.287.70">
    <property type="match status" value="1"/>
</dbReference>
<comment type="similarity">
    <text evidence="2">Belongs to the glutamate-gated ion channel (TC 1.A.10.1) family.</text>
</comment>
<evidence type="ECO:0000256" key="8">
    <source>
        <dbReference type="ARBA" id="ARBA00023180"/>
    </source>
</evidence>
<dbReference type="InterPro" id="IPR052192">
    <property type="entry name" value="Insect_Ionotropic_Sensory_Rcpt"/>
</dbReference>
<dbReference type="Gene3D" id="3.40.190.10">
    <property type="entry name" value="Periplasmic binding protein-like II"/>
    <property type="match status" value="1"/>
</dbReference>
<keyword evidence="8" id="KW-0325">Glycoprotein</keyword>
<feature type="domain" description="Ionotropic glutamate receptor C-terminal" evidence="11">
    <location>
        <begin position="401"/>
        <end position="663"/>
    </location>
</feature>
<dbReference type="PANTHER" id="PTHR42643">
    <property type="entry name" value="IONOTROPIC RECEPTOR 20A-RELATED"/>
    <property type="match status" value="1"/>
</dbReference>
<sequence>MDLVKGLNRRGVYAGLQHVTDPQLSTALAIPRHRLGAVILIGCQVSSAEEEFMEQVSQKQMFHAYVSWLIITETTISAIDSNCTIEERLRYFNIGLDTELMIATKMWATEENVYWNNSRSRTRRWSNRNDGTNNYNDVSHRYGNSGSPESVQNMSDGGSHINENWNSDRIQKDEKQRKNKDYNKRDRNYRYKEIQHCRQHANRAEYSGLEFSLLQVYKIRSNSNSSLILIPLGSWNAMNGTSNLVSPNGIEQRNDFRGLPLFVGVKNASQNAVEVVGGTSKDTSLAAQGSDDEIEEDNHLMDILDFIARSLNASYELVPFTKLGWQNEERAWLFMLGAVTGGAVDLGLDNVVITSERYRDMFFTLPIVQSMRNIYFRRPETGAMRDIFLAPFSPRLLASVVATGVVIAIAMVLVNASTAKMNGTEESSTNRKNSKTKWSLGEAMVWSVSVLCMQGSSSWSPKSPSGCLVLIFSLCFALVIYNAYAAFITSVLSVRVASIRGLGDLLQSDLQFGYTLRGQDEAFLRLVNDTTLRRLYFRGLVRNHGVQEASSGLLRASHGGYAFFVSARLGRKALNSFIAHDKRCAIQELTVEATKSAIALPMGITSPYRKLINLSLLRMREAGVLGPIQERMLPPMPRCQAYSAFNSASLTDVYSAFLVLGSGWAAAIFMGISEKIWKRRVSIGHWVAVKWASKDKSESVHNLQRVSPHRQMYKTSTFQYDSQCNTTDCFILQTHILELQYGLMAILVYGLLVLHNSRETRSRCHLVTDAQTHRTLYSQKLRCHPTLDINQRTPSGSWIARREVREVIRGLAPETSSSPWPLCGYLLCYARRGFVFGTAIHAFDCLPSSETCCVEWE</sequence>
<reference evidence="13" key="1">
    <citation type="submission" date="2020-01" db="EMBL/GenBank/DDBJ databases">
        <title>Draft genome sequence of the Termite Coptotermes fromosanus.</title>
        <authorList>
            <person name="Itakura S."/>
            <person name="Yosikawa Y."/>
            <person name="Umezawa K."/>
        </authorList>
    </citation>
    <scope>NUCLEOTIDE SEQUENCE [LARGE SCALE GENOMIC DNA]</scope>
</reference>
<dbReference type="SUPFAM" id="SSF53850">
    <property type="entry name" value="Periplasmic binding protein-like II"/>
    <property type="match status" value="1"/>
</dbReference>
<dbReference type="GO" id="GO:0050906">
    <property type="term" value="P:detection of stimulus involved in sensory perception"/>
    <property type="evidence" value="ECO:0007669"/>
    <property type="project" value="UniProtKB-ARBA"/>
</dbReference>
<feature type="transmembrane region" description="Helical" evidence="10">
    <location>
        <begin position="739"/>
        <end position="755"/>
    </location>
</feature>
<dbReference type="InterPro" id="IPR001320">
    <property type="entry name" value="Iontro_rcpt_C"/>
</dbReference>
<evidence type="ECO:0000256" key="1">
    <source>
        <dbReference type="ARBA" id="ARBA00004651"/>
    </source>
</evidence>
<evidence type="ECO:0000256" key="10">
    <source>
        <dbReference type="SAM" id="Phobius"/>
    </source>
</evidence>
<proteinExistence type="inferred from homology"/>
<dbReference type="Proteomes" id="UP000502823">
    <property type="component" value="Unassembled WGS sequence"/>
</dbReference>
<evidence type="ECO:0000256" key="5">
    <source>
        <dbReference type="ARBA" id="ARBA00022989"/>
    </source>
</evidence>
<evidence type="ECO:0000259" key="11">
    <source>
        <dbReference type="Pfam" id="PF00060"/>
    </source>
</evidence>
<keyword evidence="4 10" id="KW-0812">Transmembrane</keyword>
<keyword evidence="3" id="KW-1003">Cell membrane</keyword>
<evidence type="ECO:0000256" key="3">
    <source>
        <dbReference type="ARBA" id="ARBA00022475"/>
    </source>
</evidence>
<dbReference type="InParanoid" id="A0A6L2PNJ2"/>
<keyword evidence="5 10" id="KW-1133">Transmembrane helix</keyword>
<feature type="transmembrane region" description="Helical" evidence="10">
    <location>
        <begin position="468"/>
        <end position="492"/>
    </location>
</feature>
<comment type="subcellular location">
    <subcellularLocation>
        <location evidence="1">Cell membrane</location>
        <topology evidence="1">Multi-pass membrane protein</topology>
    </subcellularLocation>
</comment>
<feature type="transmembrane region" description="Helical" evidence="10">
    <location>
        <begin position="396"/>
        <end position="417"/>
    </location>
</feature>
<dbReference type="GO" id="GO:0015276">
    <property type="term" value="F:ligand-gated monoatomic ion channel activity"/>
    <property type="evidence" value="ECO:0007669"/>
    <property type="project" value="InterPro"/>
</dbReference>
<dbReference type="PANTHER" id="PTHR42643:SF33">
    <property type="entry name" value="GLUTAMATE RECEPTOR 2-LIKE PROTEIN"/>
    <property type="match status" value="1"/>
</dbReference>